<dbReference type="EMBL" id="CP002830">
    <property type="protein sequence ID" value="AEI61966.1"/>
    <property type="molecule type" value="Genomic_DNA"/>
</dbReference>
<evidence type="ECO:0000313" key="3">
    <source>
        <dbReference type="Proteomes" id="UP000000488"/>
    </source>
</evidence>
<feature type="domain" description="SnoaL-like" evidence="1">
    <location>
        <begin position="1"/>
        <end position="81"/>
    </location>
</feature>
<dbReference type="Proteomes" id="UP000000488">
    <property type="component" value="Chromosome"/>
</dbReference>
<dbReference type="SUPFAM" id="SSF54427">
    <property type="entry name" value="NTF2-like"/>
    <property type="match status" value="1"/>
</dbReference>
<dbReference type="InterPro" id="IPR032710">
    <property type="entry name" value="NTF2-like_dom_sf"/>
</dbReference>
<evidence type="ECO:0000313" key="2">
    <source>
        <dbReference type="EMBL" id="AEI61966.1"/>
    </source>
</evidence>
<dbReference type="STRING" id="483219.LILAB_00150"/>
<proteinExistence type="predicted"/>
<dbReference type="InterPro" id="IPR037401">
    <property type="entry name" value="SnoaL-like"/>
</dbReference>
<sequence length="86" mass="9370">MARCFTDDALVVDERHEHRGRAAIEAWNAAANGKFTFTTELLAAEFDGPLITVRANVTGTFPGSPIQLHFRFTLAGGLISRLEIAP</sequence>
<protein>
    <recommendedName>
        <fullName evidence="1">SnoaL-like domain-containing protein</fullName>
    </recommendedName>
</protein>
<dbReference type="KEGG" id="mfu:LILAB_00150"/>
<name>F8C790_MYXFH</name>
<dbReference type="eggNOG" id="COG3631">
    <property type="taxonomic scope" value="Bacteria"/>
</dbReference>
<accession>F8C790</accession>
<dbReference type="HOGENOM" id="CLU_148715_1_0_7"/>
<dbReference type="Pfam" id="PF12680">
    <property type="entry name" value="SnoaL_2"/>
    <property type="match status" value="1"/>
</dbReference>
<organism evidence="2 3">
    <name type="scientific">Myxococcus fulvus (strain ATCC BAA-855 / HW-1)</name>
    <dbReference type="NCBI Taxonomy" id="483219"/>
    <lineage>
        <taxon>Bacteria</taxon>
        <taxon>Pseudomonadati</taxon>
        <taxon>Myxococcota</taxon>
        <taxon>Myxococcia</taxon>
        <taxon>Myxococcales</taxon>
        <taxon>Cystobacterineae</taxon>
        <taxon>Myxococcaceae</taxon>
        <taxon>Myxococcus</taxon>
    </lineage>
</organism>
<dbReference type="Gene3D" id="3.10.450.50">
    <property type="match status" value="1"/>
</dbReference>
<dbReference type="AlphaFoldDB" id="F8C790"/>
<evidence type="ECO:0000259" key="1">
    <source>
        <dbReference type="Pfam" id="PF12680"/>
    </source>
</evidence>
<gene>
    <name evidence="2" type="ordered locus">LILAB_00150</name>
</gene>
<reference evidence="2 3" key="1">
    <citation type="journal article" date="2011" name="J. Bacteriol.">
        <title>Genome sequence of the halotolerant marine bacterium Myxococcus fulvus HW-1.</title>
        <authorList>
            <person name="Li Z.F."/>
            <person name="Li X."/>
            <person name="Liu H."/>
            <person name="Liu X."/>
            <person name="Han K."/>
            <person name="Wu Z.H."/>
            <person name="Hu W."/>
            <person name="Li F.F."/>
            <person name="Li Y.Z."/>
        </authorList>
    </citation>
    <scope>NUCLEOTIDE SEQUENCE [LARGE SCALE GENOMIC DNA]</scope>
    <source>
        <strain evidence="3">ATCC BAA-855 / HW-1</strain>
    </source>
</reference>